<evidence type="ECO:0000313" key="1">
    <source>
        <dbReference type="EMBL" id="KKN15591.1"/>
    </source>
</evidence>
<reference evidence="1" key="1">
    <citation type="journal article" date="2015" name="Nature">
        <title>Complex archaea that bridge the gap between prokaryotes and eukaryotes.</title>
        <authorList>
            <person name="Spang A."/>
            <person name="Saw J.H."/>
            <person name="Jorgensen S.L."/>
            <person name="Zaremba-Niedzwiedzka K."/>
            <person name="Martijn J."/>
            <person name="Lind A.E."/>
            <person name="van Eijk R."/>
            <person name="Schleper C."/>
            <person name="Guy L."/>
            <person name="Ettema T.J."/>
        </authorList>
    </citation>
    <scope>NUCLEOTIDE SEQUENCE</scope>
</reference>
<name>A0A0F9QQY3_9ZZZZ</name>
<organism evidence="1">
    <name type="scientific">marine sediment metagenome</name>
    <dbReference type="NCBI Taxonomy" id="412755"/>
    <lineage>
        <taxon>unclassified sequences</taxon>
        <taxon>metagenomes</taxon>
        <taxon>ecological metagenomes</taxon>
    </lineage>
</organism>
<comment type="caution">
    <text evidence="1">The sequence shown here is derived from an EMBL/GenBank/DDBJ whole genome shotgun (WGS) entry which is preliminary data.</text>
</comment>
<dbReference type="EMBL" id="LAZR01003697">
    <property type="protein sequence ID" value="KKN15591.1"/>
    <property type="molecule type" value="Genomic_DNA"/>
</dbReference>
<dbReference type="AlphaFoldDB" id="A0A0F9QQY3"/>
<gene>
    <name evidence="1" type="ORF">LCGC14_0984410</name>
</gene>
<sequence>MSEAVLWCFRHKQEVRKGKRACEYRLIWNLDIKSEVIGECDMRDAVVVPVDDELMTEAEWRAKLPDGDLYVFDATKGDEHYDRLDLVALVDSGVLMKMERGNP</sequence>
<proteinExistence type="predicted"/>
<protein>
    <submittedName>
        <fullName evidence="1">Uncharacterized protein</fullName>
    </submittedName>
</protein>
<accession>A0A0F9QQY3</accession>